<evidence type="ECO:0000313" key="2">
    <source>
        <dbReference type="EMBL" id="MBI4921490.1"/>
    </source>
</evidence>
<dbReference type="Pfam" id="PF13561">
    <property type="entry name" value="adh_short_C2"/>
    <property type="match status" value="1"/>
</dbReference>
<comment type="caution">
    <text evidence="2">The sequence shown here is derived from an EMBL/GenBank/DDBJ whole genome shotgun (WGS) entry which is preliminary data.</text>
</comment>
<dbReference type="GO" id="GO:0032787">
    <property type="term" value="P:monocarboxylic acid metabolic process"/>
    <property type="evidence" value="ECO:0007669"/>
    <property type="project" value="UniProtKB-ARBA"/>
</dbReference>
<organism evidence="2 3">
    <name type="scientific">Devosia nanyangense</name>
    <dbReference type="NCBI Taxonomy" id="1228055"/>
    <lineage>
        <taxon>Bacteria</taxon>
        <taxon>Pseudomonadati</taxon>
        <taxon>Pseudomonadota</taxon>
        <taxon>Alphaproteobacteria</taxon>
        <taxon>Hyphomicrobiales</taxon>
        <taxon>Devosiaceae</taxon>
        <taxon>Devosia</taxon>
    </lineage>
</organism>
<dbReference type="PRINTS" id="PR00081">
    <property type="entry name" value="GDHRDH"/>
</dbReference>
<dbReference type="Gene3D" id="3.40.50.720">
    <property type="entry name" value="NAD(P)-binding Rossmann-like Domain"/>
    <property type="match status" value="1"/>
</dbReference>
<dbReference type="FunFam" id="3.40.50.720:FF:000084">
    <property type="entry name" value="Short-chain dehydrogenase reductase"/>
    <property type="match status" value="1"/>
</dbReference>
<protein>
    <submittedName>
        <fullName evidence="2">SDR family oxidoreductase</fullName>
    </submittedName>
</protein>
<dbReference type="PANTHER" id="PTHR42879:SF2">
    <property type="entry name" value="3-OXOACYL-[ACYL-CARRIER-PROTEIN] REDUCTASE FABG"/>
    <property type="match status" value="1"/>
</dbReference>
<dbReference type="InterPro" id="IPR036291">
    <property type="entry name" value="NAD(P)-bd_dom_sf"/>
</dbReference>
<proteinExistence type="inferred from homology"/>
<evidence type="ECO:0000256" key="1">
    <source>
        <dbReference type="ARBA" id="ARBA00006484"/>
    </source>
</evidence>
<dbReference type="InterPro" id="IPR050259">
    <property type="entry name" value="SDR"/>
</dbReference>
<dbReference type="PANTHER" id="PTHR42879">
    <property type="entry name" value="3-OXOACYL-(ACYL-CARRIER-PROTEIN) REDUCTASE"/>
    <property type="match status" value="1"/>
</dbReference>
<dbReference type="SUPFAM" id="SSF51735">
    <property type="entry name" value="NAD(P)-binding Rossmann-fold domains"/>
    <property type="match status" value="1"/>
</dbReference>
<dbReference type="InterPro" id="IPR002347">
    <property type="entry name" value="SDR_fam"/>
</dbReference>
<reference evidence="2" key="1">
    <citation type="submission" date="2020-07" db="EMBL/GenBank/DDBJ databases">
        <title>Huge and variable diversity of episymbiotic CPR bacteria and DPANN archaea in groundwater ecosystems.</title>
        <authorList>
            <person name="He C.Y."/>
            <person name="Keren R."/>
            <person name="Whittaker M."/>
            <person name="Farag I.F."/>
            <person name="Doudna J."/>
            <person name="Cate J.H.D."/>
            <person name="Banfield J.F."/>
        </authorList>
    </citation>
    <scope>NUCLEOTIDE SEQUENCE</scope>
    <source>
        <strain evidence="2">NC_groundwater_1586_Pr3_B-0.1um_66_15</strain>
    </source>
</reference>
<sequence>MTIAVVTGAAGGIGTAIGRALGQAGHTIAVVDIEPERCERAVAALKAEGLDAFAAPADIADPRSVDTMAAAVLARGEVELVINNAGRASAPDFESSGEADWAEALGINVSGAFYVTRNFLPQMKARRRGVIVNIASLNGHGAYGNPAYSVAKAGLLHLTRLLAVEYGPFGIRAVSVVPASVRTPAWDHRLAKNAALFDEILKYYPLRRIVEPEDVASVVAFAVSDAARAISGSELIVDCGAHAGNSLISDLITEADK</sequence>
<gene>
    <name evidence="2" type="ORF">HY834_07045</name>
</gene>
<comment type="similarity">
    <text evidence="1">Belongs to the short-chain dehydrogenases/reductases (SDR) family.</text>
</comment>
<name>A0A933L398_9HYPH</name>
<dbReference type="InterPro" id="IPR020904">
    <property type="entry name" value="Sc_DH/Rdtase_CS"/>
</dbReference>
<dbReference type="PRINTS" id="PR00080">
    <property type="entry name" value="SDRFAMILY"/>
</dbReference>
<dbReference type="PROSITE" id="PS00061">
    <property type="entry name" value="ADH_SHORT"/>
    <property type="match status" value="1"/>
</dbReference>
<accession>A0A933L398</accession>
<evidence type="ECO:0000313" key="3">
    <source>
        <dbReference type="Proteomes" id="UP000782610"/>
    </source>
</evidence>
<dbReference type="CDD" id="cd05233">
    <property type="entry name" value="SDR_c"/>
    <property type="match status" value="1"/>
</dbReference>
<dbReference type="AlphaFoldDB" id="A0A933L398"/>
<dbReference type="EMBL" id="JACRAF010000020">
    <property type="protein sequence ID" value="MBI4921490.1"/>
    <property type="molecule type" value="Genomic_DNA"/>
</dbReference>
<dbReference type="Proteomes" id="UP000782610">
    <property type="component" value="Unassembled WGS sequence"/>
</dbReference>